<organism evidence="2 3">
    <name type="scientific">Bacteroides stercoris</name>
    <dbReference type="NCBI Taxonomy" id="46506"/>
    <lineage>
        <taxon>Bacteria</taxon>
        <taxon>Pseudomonadati</taxon>
        <taxon>Bacteroidota</taxon>
        <taxon>Bacteroidia</taxon>
        <taxon>Bacteroidales</taxon>
        <taxon>Bacteroidaceae</taxon>
        <taxon>Bacteroides</taxon>
    </lineage>
</organism>
<evidence type="ECO:0000259" key="1">
    <source>
        <dbReference type="PROSITE" id="PS51186"/>
    </source>
</evidence>
<dbReference type="Pfam" id="PF13527">
    <property type="entry name" value="Acetyltransf_9"/>
    <property type="match status" value="1"/>
</dbReference>
<reference evidence="2 3" key="1">
    <citation type="journal article" date="2016" name="BMC Genomics">
        <title>Type VI secretion systems of human gut Bacteroidales segregate into three genetic architectures, two of which are contained on mobile genetic elements.</title>
        <authorList>
            <person name="Coyne M.J."/>
            <person name="Roelofs K.G."/>
            <person name="Comstock L.E."/>
        </authorList>
    </citation>
    <scope>NUCLEOTIDE SEQUENCE [LARGE SCALE GENOMIC DNA]</scope>
    <source>
        <strain evidence="2 3">CL09T03C01</strain>
    </source>
</reference>
<protein>
    <submittedName>
        <fullName evidence="2">Putative acetyltransferase involved in intracellular survival</fullName>
    </submittedName>
</protein>
<dbReference type="InterPro" id="IPR036527">
    <property type="entry name" value="SCP2_sterol-bd_dom_sf"/>
</dbReference>
<dbReference type="RefSeq" id="WP_082709276.1">
    <property type="nucleotide sequence ID" value="NZ_LRGC01000004.1"/>
</dbReference>
<dbReference type="PATRIC" id="fig|46506.5.peg.1391"/>
<dbReference type="GO" id="GO:0030649">
    <property type="term" value="P:aminoglycoside antibiotic catabolic process"/>
    <property type="evidence" value="ECO:0007669"/>
    <property type="project" value="TreeGrafter"/>
</dbReference>
<evidence type="ECO:0000313" key="2">
    <source>
        <dbReference type="EMBL" id="KWR56230.1"/>
    </source>
</evidence>
<dbReference type="GO" id="GO:0034069">
    <property type="term" value="F:aminoglycoside N-acetyltransferase activity"/>
    <property type="evidence" value="ECO:0007669"/>
    <property type="project" value="TreeGrafter"/>
</dbReference>
<dbReference type="CDD" id="cd04301">
    <property type="entry name" value="NAT_SF"/>
    <property type="match status" value="1"/>
</dbReference>
<dbReference type="Gene3D" id="3.40.630.30">
    <property type="match status" value="1"/>
</dbReference>
<dbReference type="EMBL" id="LRGC01000004">
    <property type="protein sequence ID" value="KWR56230.1"/>
    <property type="molecule type" value="Genomic_DNA"/>
</dbReference>
<dbReference type="PANTHER" id="PTHR37817:SF1">
    <property type="entry name" value="N-ACETYLTRANSFERASE EIS"/>
    <property type="match status" value="1"/>
</dbReference>
<keyword evidence="2" id="KW-0808">Transferase</keyword>
<evidence type="ECO:0000313" key="3">
    <source>
        <dbReference type="Proteomes" id="UP000056419"/>
    </source>
</evidence>
<dbReference type="STRING" id="46506.AA415_01303"/>
<dbReference type="PROSITE" id="PS51186">
    <property type="entry name" value="GNAT"/>
    <property type="match status" value="1"/>
</dbReference>
<gene>
    <name evidence="2" type="primary">eis</name>
    <name evidence="2" type="ORF">AA415_01303</name>
</gene>
<feature type="domain" description="N-acetyltransferase" evidence="1">
    <location>
        <begin position="1"/>
        <end position="153"/>
    </location>
</feature>
<sequence length="343" mass="38820">MIKGEAMREKIKSLWKLCFNDSDEFTDMYFRLRYSNEVNITIQSGEEVIAALQILPYPMTFGKSEIKTGYVSGACTHPDYRNRGAMRELLSQAFTRMLHNDMSISTLIPAEHWLFGYYAGMGYVPVFKYSSTTFTASEVTIADKAVVLNKINDYQEESYRYLNRKLRERPYCIQHTETDFRVILADLQLGEGCVYTLKQGDKITALAIVYPTGSTWQVGEIVAETSGMYLLLLQRICEQLNLSSIRVIVPSETEPTPQVLGMARIINAKTILQRYAAEHPELKMSIALTDPQISANNGYYYLNNGKCISSAKRLPGSHLALTVSELTEKILSPSNPYMSLMLN</sequence>
<dbReference type="Gene3D" id="3.30.1050.10">
    <property type="entry name" value="SCP2 sterol-binding domain"/>
    <property type="match status" value="1"/>
</dbReference>
<dbReference type="SUPFAM" id="SSF55718">
    <property type="entry name" value="SCP-like"/>
    <property type="match status" value="1"/>
</dbReference>
<comment type="caution">
    <text evidence="2">The sequence shown here is derived from an EMBL/GenBank/DDBJ whole genome shotgun (WGS) entry which is preliminary data.</text>
</comment>
<dbReference type="Proteomes" id="UP000056419">
    <property type="component" value="Unassembled WGS sequence"/>
</dbReference>
<dbReference type="InterPro" id="IPR051554">
    <property type="entry name" value="Acetyltransferase_Eis"/>
</dbReference>
<dbReference type="InterPro" id="IPR000182">
    <property type="entry name" value="GNAT_dom"/>
</dbReference>
<dbReference type="PANTHER" id="PTHR37817">
    <property type="entry name" value="N-ACETYLTRANSFERASE EIS"/>
    <property type="match status" value="1"/>
</dbReference>
<keyword evidence="3" id="KW-1185">Reference proteome</keyword>
<name>A0A108TA82_BACSE</name>
<accession>A0A108TA82</accession>
<dbReference type="SUPFAM" id="SSF55729">
    <property type="entry name" value="Acyl-CoA N-acyltransferases (Nat)"/>
    <property type="match status" value="1"/>
</dbReference>
<proteinExistence type="predicted"/>
<dbReference type="InterPro" id="IPR016181">
    <property type="entry name" value="Acyl_CoA_acyltransferase"/>
</dbReference>
<dbReference type="AlphaFoldDB" id="A0A108TA82"/>